<dbReference type="PANTHER" id="PTHR13803">
    <property type="entry name" value="SEC24-RELATED PROTEIN"/>
    <property type="match status" value="1"/>
</dbReference>
<dbReference type="Gene3D" id="3.40.20.10">
    <property type="entry name" value="Severin"/>
    <property type="match status" value="1"/>
</dbReference>
<name>A0AAU9IQZ6_9CILI</name>
<evidence type="ECO:0000259" key="11">
    <source>
        <dbReference type="Pfam" id="PF04810"/>
    </source>
</evidence>
<dbReference type="AlphaFoldDB" id="A0AAU9IQZ6"/>
<dbReference type="GO" id="GO:0030127">
    <property type="term" value="C:COPII vesicle coat"/>
    <property type="evidence" value="ECO:0007669"/>
    <property type="project" value="InterPro"/>
</dbReference>
<keyword evidence="7" id="KW-0813">Transport</keyword>
<dbReference type="Pfam" id="PF04810">
    <property type="entry name" value="zf-Sec23_Sec24"/>
    <property type="match status" value="1"/>
</dbReference>
<feature type="domain" description="Sec23/Sec24 beta-sandwich" evidence="13">
    <location>
        <begin position="359"/>
        <end position="440"/>
    </location>
</feature>
<dbReference type="InterPro" id="IPR006896">
    <property type="entry name" value="Sec23/24_trunk_dom"/>
</dbReference>
<keyword evidence="8" id="KW-0333">Golgi apparatus</keyword>
<dbReference type="GO" id="GO:0000139">
    <property type="term" value="C:Golgi membrane"/>
    <property type="evidence" value="ECO:0007669"/>
    <property type="project" value="UniProtKB-SubCell"/>
</dbReference>
<proteinExistence type="inferred from homology"/>
<evidence type="ECO:0000256" key="2">
    <source>
        <dbReference type="ARBA" id="ARBA00004496"/>
    </source>
</evidence>
<gene>
    <name evidence="14" type="ORF">BSTOLATCC_MIC20475</name>
</gene>
<dbReference type="Proteomes" id="UP001162131">
    <property type="component" value="Unassembled WGS sequence"/>
</dbReference>
<evidence type="ECO:0000256" key="5">
    <source>
        <dbReference type="ARBA" id="ARBA00022490"/>
    </source>
</evidence>
<keyword evidence="5" id="KW-0963">Cytoplasm</keyword>
<dbReference type="GO" id="GO:0000149">
    <property type="term" value="F:SNARE binding"/>
    <property type="evidence" value="ECO:0007669"/>
    <property type="project" value="TreeGrafter"/>
</dbReference>
<keyword evidence="7" id="KW-0931">ER-Golgi transport</keyword>
<dbReference type="SUPFAM" id="SSF81995">
    <property type="entry name" value="beta-sandwich domain of Sec23/24"/>
    <property type="match status" value="1"/>
</dbReference>
<dbReference type="EMBL" id="CAJZBQ010000020">
    <property type="protein sequence ID" value="CAG9317991.1"/>
    <property type="molecule type" value="Genomic_DNA"/>
</dbReference>
<evidence type="ECO:0000259" key="10">
    <source>
        <dbReference type="Pfam" id="PF00626"/>
    </source>
</evidence>
<dbReference type="SUPFAM" id="SSF82919">
    <property type="entry name" value="Zn-finger domain of Sec23/24"/>
    <property type="match status" value="1"/>
</dbReference>
<keyword evidence="6" id="KW-0256">Endoplasmic reticulum</keyword>
<accession>A0AAU9IQZ6</accession>
<evidence type="ECO:0000256" key="3">
    <source>
        <dbReference type="ARBA" id="ARBA00004586"/>
    </source>
</evidence>
<dbReference type="Gene3D" id="1.20.120.730">
    <property type="entry name" value="Sec23/Sec24 helical domain"/>
    <property type="match status" value="1"/>
</dbReference>
<keyword evidence="9" id="KW-0472">Membrane</keyword>
<evidence type="ECO:0000256" key="6">
    <source>
        <dbReference type="ARBA" id="ARBA00022824"/>
    </source>
</evidence>
<dbReference type="InterPro" id="IPR012990">
    <property type="entry name" value="Beta-sandwich_Sec23_24"/>
</dbReference>
<evidence type="ECO:0000256" key="4">
    <source>
        <dbReference type="ARBA" id="ARBA00008334"/>
    </source>
</evidence>
<comment type="subcellular location">
    <subcellularLocation>
        <location evidence="2">Cytoplasm</location>
    </subcellularLocation>
    <subcellularLocation>
        <location evidence="3">Endoplasmic reticulum membrane</location>
    </subcellularLocation>
    <subcellularLocation>
        <location evidence="1">Golgi apparatus membrane</location>
    </subcellularLocation>
</comment>
<evidence type="ECO:0000256" key="9">
    <source>
        <dbReference type="ARBA" id="ARBA00023136"/>
    </source>
</evidence>
<comment type="similarity">
    <text evidence="4">Belongs to the SEC23/SEC24 family. SEC24 subfamily.</text>
</comment>
<dbReference type="Gene3D" id="2.60.40.1670">
    <property type="entry name" value="beta-sandwich domain of Sec23/24"/>
    <property type="match status" value="1"/>
</dbReference>
<dbReference type="InterPro" id="IPR050550">
    <property type="entry name" value="SEC23_SEC24_subfamily"/>
</dbReference>
<evidence type="ECO:0000259" key="12">
    <source>
        <dbReference type="Pfam" id="PF04811"/>
    </source>
</evidence>
<dbReference type="InterPro" id="IPR036465">
    <property type="entry name" value="vWFA_dom_sf"/>
</dbReference>
<organism evidence="14 15">
    <name type="scientific">Blepharisma stoltei</name>
    <dbReference type="NCBI Taxonomy" id="1481888"/>
    <lineage>
        <taxon>Eukaryota</taxon>
        <taxon>Sar</taxon>
        <taxon>Alveolata</taxon>
        <taxon>Ciliophora</taxon>
        <taxon>Postciliodesmatophora</taxon>
        <taxon>Heterotrichea</taxon>
        <taxon>Heterotrichida</taxon>
        <taxon>Blepharismidae</taxon>
        <taxon>Blepharisma</taxon>
    </lineage>
</organism>
<evidence type="ECO:0000256" key="7">
    <source>
        <dbReference type="ARBA" id="ARBA00022892"/>
    </source>
</evidence>
<dbReference type="Gene3D" id="2.30.30.380">
    <property type="entry name" value="Zn-finger domain of Sec23/24"/>
    <property type="match status" value="1"/>
</dbReference>
<reference evidence="14" key="1">
    <citation type="submission" date="2021-09" db="EMBL/GenBank/DDBJ databases">
        <authorList>
            <consortium name="AG Swart"/>
            <person name="Singh M."/>
            <person name="Singh A."/>
            <person name="Seah K."/>
            <person name="Emmerich C."/>
        </authorList>
    </citation>
    <scope>NUCLEOTIDE SEQUENCE</scope>
    <source>
        <strain evidence="14">ATCC30299</strain>
    </source>
</reference>
<evidence type="ECO:0000256" key="1">
    <source>
        <dbReference type="ARBA" id="ARBA00004394"/>
    </source>
</evidence>
<dbReference type="InterPro" id="IPR029006">
    <property type="entry name" value="ADF-H/Gelsolin-like_dom_sf"/>
</dbReference>
<dbReference type="Pfam" id="PF00626">
    <property type="entry name" value="Gelsolin"/>
    <property type="match status" value="1"/>
</dbReference>
<dbReference type="GO" id="GO:0006886">
    <property type="term" value="P:intracellular protein transport"/>
    <property type="evidence" value="ECO:0007669"/>
    <property type="project" value="InterPro"/>
</dbReference>
<dbReference type="GO" id="GO:0008270">
    <property type="term" value="F:zinc ion binding"/>
    <property type="evidence" value="ECO:0007669"/>
    <property type="project" value="InterPro"/>
</dbReference>
<dbReference type="GO" id="GO:0070971">
    <property type="term" value="C:endoplasmic reticulum exit site"/>
    <property type="evidence" value="ECO:0007669"/>
    <property type="project" value="TreeGrafter"/>
</dbReference>
<dbReference type="Pfam" id="PF04811">
    <property type="entry name" value="Sec23_trunk"/>
    <property type="match status" value="1"/>
</dbReference>
<dbReference type="Pfam" id="PF08033">
    <property type="entry name" value="Sec23_BS"/>
    <property type="match status" value="1"/>
</dbReference>
<evidence type="ECO:0000256" key="8">
    <source>
        <dbReference type="ARBA" id="ARBA00023034"/>
    </source>
</evidence>
<evidence type="ECO:0000259" key="13">
    <source>
        <dbReference type="Pfam" id="PF08033"/>
    </source>
</evidence>
<keyword evidence="15" id="KW-1185">Reference proteome</keyword>
<dbReference type="InterPro" id="IPR006895">
    <property type="entry name" value="Znf_Sec23_Sec24"/>
</dbReference>
<dbReference type="InterPro" id="IPR036174">
    <property type="entry name" value="Znf_Sec23_Sec24_sf"/>
</dbReference>
<protein>
    <submittedName>
        <fullName evidence="14">Uncharacterized protein</fullName>
    </submittedName>
</protein>
<evidence type="ECO:0000313" key="14">
    <source>
        <dbReference type="EMBL" id="CAG9317991.1"/>
    </source>
</evidence>
<dbReference type="InterPro" id="IPR007123">
    <property type="entry name" value="Gelsolin-like_dom"/>
</dbReference>
<dbReference type="PANTHER" id="PTHR13803:SF39">
    <property type="entry name" value="SECRETORY 24AB, ISOFORM A"/>
    <property type="match status" value="1"/>
</dbReference>
<sequence>MEVSSESPYIALTTSCIPSSKQMSEDSKIPIAAIIAPFLPNESPLPQVVFHESIIRCKDCLSYINPYVTFEEVCQYWRCNICSALNPTPSWYMAPIDDQGKRTDLNKRPELTHNSYDIIATEDYMTRPPMPAVYYFVIDISASSHDADFLDTICDTIQSLITKKSFPGMPRTLVGLLAFDTDLHFVSLDPNQDQPMVYTVAGTFEEVFLPVPYQSLLVPLEECSDLLTSALDLIRTLHSTPFGVGFRSAVMAAYQVLYNQGGKALFFLSDCLIESGHPKDLKLDMDNPYYKEQAHNMSSMHISCDLFATCSQFCNVQTLSELSWHTGGDVYFYSPFRGKSSMEKLRNEINIAVTKDICWEAAFRLRTNKEFKAETVYGHFSVKSRDLLCFPTFNYHQTIVYEFHIHGTDPLQSMQMQTAMLYSSSEGERKVRVHNIRVDIAKTIHDVLNHANSDALINFFSKRALQEMVHADRLNLGREFLETRCKEIALVCVRNLGKMPKNLEGFTFGIQGMMKSFLFANQYLGYNTNLDLFQFYRRKLETLGISGTKIFSCPYLFQVKPNEPATPIGLSSKNIDPEGVYLLDTGVEMLLWIGKDVNSDYLQDLVGMEKFDLSKMYQELELKDENLMEFINSQRGSCGVYQSLTIILNGDSREQSFFSKLVEDRTLLPISYQEFYQKVFGFV</sequence>
<dbReference type="SUPFAM" id="SSF82754">
    <property type="entry name" value="C-terminal, gelsolin-like domain of Sec23/24"/>
    <property type="match status" value="1"/>
</dbReference>
<dbReference type="SUPFAM" id="SSF53300">
    <property type="entry name" value="vWA-like"/>
    <property type="match status" value="1"/>
</dbReference>
<dbReference type="GO" id="GO:0005789">
    <property type="term" value="C:endoplasmic reticulum membrane"/>
    <property type="evidence" value="ECO:0007669"/>
    <property type="project" value="UniProtKB-SubCell"/>
</dbReference>
<dbReference type="GO" id="GO:0090110">
    <property type="term" value="P:COPII-coated vesicle cargo loading"/>
    <property type="evidence" value="ECO:0007669"/>
    <property type="project" value="TreeGrafter"/>
</dbReference>
<feature type="domain" description="Gelsolin-like" evidence="10">
    <location>
        <begin position="564"/>
        <end position="610"/>
    </location>
</feature>
<dbReference type="InterPro" id="IPR036180">
    <property type="entry name" value="Gelsolin-like_dom_sf"/>
</dbReference>
<feature type="domain" description="Sec23/Sec24 trunk" evidence="12">
    <location>
        <begin position="129"/>
        <end position="350"/>
    </location>
</feature>
<dbReference type="Gene3D" id="3.40.50.410">
    <property type="entry name" value="von Willebrand factor, type A domain"/>
    <property type="match status" value="1"/>
</dbReference>
<evidence type="ECO:0000313" key="15">
    <source>
        <dbReference type="Proteomes" id="UP001162131"/>
    </source>
</evidence>
<feature type="domain" description="Zinc finger Sec23/Sec24-type" evidence="11">
    <location>
        <begin position="54"/>
        <end position="92"/>
    </location>
</feature>
<comment type="caution">
    <text evidence="14">The sequence shown here is derived from an EMBL/GenBank/DDBJ whole genome shotgun (WGS) entry which is preliminary data.</text>
</comment>